<dbReference type="RefSeq" id="XP_066800263.1">
    <property type="nucleotide sequence ID" value="XM_066949255.1"/>
</dbReference>
<dbReference type="SUPFAM" id="SSF46689">
    <property type="entry name" value="Homeodomain-like"/>
    <property type="match status" value="1"/>
</dbReference>
<protein>
    <recommendedName>
        <fullName evidence="6">Myb-like domain-containing protein</fullName>
    </recommendedName>
</protein>
<dbReference type="InterPro" id="IPR009057">
    <property type="entry name" value="Homeodomain-like_sf"/>
</dbReference>
<dbReference type="InterPro" id="IPR001005">
    <property type="entry name" value="SANT/Myb"/>
</dbReference>
<dbReference type="PROSITE" id="PS51294">
    <property type="entry name" value="HTH_MYB"/>
    <property type="match status" value="1"/>
</dbReference>
<dbReference type="InterPro" id="IPR017930">
    <property type="entry name" value="Myb_dom"/>
</dbReference>
<dbReference type="EMBL" id="JBCAWK010000012">
    <property type="protein sequence ID" value="KAK8845455.1"/>
    <property type="molecule type" value="Genomic_DNA"/>
</dbReference>
<feature type="domain" description="HTH myb-type" evidence="3">
    <location>
        <begin position="92"/>
        <end position="148"/>
    </location>
</feature>
<dbReference type="Pfam" id="PF00249">
    <property type="entry name" value="Myb_DNA-binding"/>
    <property type="match status" value="1"/>
</dbReference>
<accession>A0AAW0YUW2</accession>
<evidence type="ECO:0000256" key="1">
    <source>
        <dbReference type="SAM" id="MobiDB-lite"/>
    </source>
</evidence>
<dbReference type="Proteomes" id="UP001388673">
    <property type="component" value="Unassembled WGS sequence"/>
</dbReference>
<dbReference type="CDD" id="cd00167">
    <property type="entry name" value="SANT"/>
    <property type="match status" value="1"/>
</dbReference>
<feature type="region of interest" description="Disordered" evidence="1">
    <location>
        <begin position="1"/>
        <end position="101"/>
    </location>
</feature>
<keyword evidence="5" id="KW-1185">Reference proteome</keyword>
<evidence type="ECO:0000313" key="5">
    <source>
        <dbReference type="Proteomes" id="UP001388673"/>
    </source>
</evidence>
<reference evidence="4 5" key="1">
    <citation type="journal article" date="2024" name="bioRxiv">
        <title>Comparative genomics of Cryptococcus and Kwoniella reveals pathogenesis evolution and contrasting karyotype dynamics via intercentromeric recombination or chromosome fusion.</title>
        <authorList>
            <person name="Coelho M.A."/>
            <person name="David-Palma M."/>
            <person name="Shea T."/>
            <person name="Bowers K."/>
            <person name="McGinley-Smith S."/>
            <person name="Mohammad A.W."/>
            <person name="Gnirke A."/>
            <person name="Yurkov A.M."/>
            <person name="Nowrousian M."/>
            <person name="Sun S."/>
            <person name="Cuomo C.A."/>
            <person name="Heitman J."/>
        </authorList>
    </citation>
    <scope>NUCLEOTIDE SEQUENCE [LARGE SCALE GENOMIC DNA]</scope>
    <source>
        <strain evidence="4 5">CBS 13917</strain>
    </source>
</reference>
<feature type="compositionally biased region" description="Basic residues" evidence="1">
    <location>
        <begin position="72"/>
        <end position="82"/>
    </location>
</feature>
<evidence type="ECO:0000259" key="3">
    <source>
        <dbReference type="PROSITE" id="PS51294"/>
    </source>
</evidence>
<name>A0AAW0YUW2_9TREE</name>
<feature type="compositionally biased region" description="Polar residues" evidence="1">
    <location>
        <begin position="15"/>
        <end position="37"/>
    </location>
</feature>
<feature type="domain" description="Myb-like" evidence="2">
    <location>
        <begin position="92"/>
        <end position="144"/>
    </location>
</feature>
<organism evidence="4 5">
    <name type="scientific">Kwoniella newhampshirensis</name>
    <dbReference type="NCBI Taxonomy" id="1651941"/>
    <lineage>
        <taxon>Eukaryota</taxon>
        <taxon>Fungi</taxon>
        <taxon>Dikarya</taxon>
        <taxon>Basidiomycota</taxon>
        <taxon>Agaricomycotina</taxon>
        <taxon>Tremellomycetes</taxon>
        <taxon>Tremellales</taxon>
        <taxon>Cryptococcaceae</taxon>
        <taxon>Kwoniella</taxon>
    </lineage>
</organism>
<feature type="compositionally biased region" description="Basic and acidic residues" evidence="1">
    <location>
        <begin position="92"/>
        <end position="101"/>
    </location>
</feature>
<gene>
    <name evidence="4" type="ORF">IAR55_006168</name>
</gene>
<dbReference type="PROSITE" id="PS50090">
    <property type="entry name" value="MYB_LIKE"/>
    <property type="match status" value="1"/>
</dbReference>
<dbReference type="Gene3D" id="1.10.10.60">
    <property type="entry name" value="Homeodomain-like"/>
    <property type="match status" value="1"/>
</dbReference>
<sequence>MSNNDDDIKPVLGSLSLTSHTNQMTRNSDMPTCSSTDYHLPSPSPTPRKNKNSTKNLKRSPSFSPAPDSKEKKPRTAGKKGRPAGVGGSGAKDGRKTGSWTKKEVRELWDAMSLLPAKVKWDEIANKVEGRDKLSCSNKWRYDLMPKLEAFIDSLGDQSTPFR</sequence>
<evidence type="ECO:0000259" key="2">
    <source>
        <dbReference type="PROSITE" id="PS50090"/>
    </source>
</evidence>
<comment type="caution">
    <text evidence="4">The sequence shown here is derived from an EMBL/GenBank/DDBJ whole genome shotgun (WGS) entry which is preliminary data.</text>
</comment>
<dbReference type="AlphaFoldDB" id="A0AAW0YUW2"/>
<dbReference type="KEGG" id="kne:92183426"/>
<evidence type="ECO:0008006" key="6">
    <source>
        <dbReference type="Google" id="ProtNLM"/>
    </source>
</evidence>
<feature type="compositionally biased region" description="Basic residues" evidence="1">
    <location>
        <begin position="48"/>
        <end position="58"/>
    </location>
</feature>
<evidence type="ECO:0000313" key="4">
    <source>
        <dbReference type="EMBL" id="KAK8845455.1"/>
    </source>
</evidence>
<dbReference type="GeneID" id="92183426"/>
<proteinExistence type="predicted"/>